<feature type="transmembrane region" description="Helical" evidence="1">
    <location>
        <begin position="21"/>
        <end position="38"/>
    </location>
</feature>
<reference evidence="2 3" key="1">
    <citation type="journal article" date="2012" name="Stand. Genomic Sci.">
        <title>Genome sequence of the orange-pigmented seawater bacterium Owenweeksia hongkongensis type strain (UST20020801(T)).</title>
        <authorList>
            <person name="Riedel T."/>
            <person name="Held B."/>
            <person name="Nolan M."/>
            <person name="Lucas S."/>
            <person name="Lapidus A."/>
            <person name="Tice H."/>
            <person name="Del Rio T.G."/>
            <person name="Cheng J.F."/>
            <person name="Han C."/>
            <person name="Tapia R."/>
            <person name="Goodwin L.A."/>
            <person name="Pitluck S."/>
            <person name="Liolios K."/>
            <person name="Mavromatis K."/>
            <person name="Pagani I."/>
            <person name="Ivanova N."/>
            <person name="Mikhailova N."/>
            <person name="Pati A."/>
            <person name="Chen A."/>
            <person name="Palaniappan K."/>
            <person name="Rohde M."/>
            <person name="Tindall B.J."/>
            <person name="Detter J.C."/>
            <person name="Goker M."/>
            <person name="Woyke T."/>
            <person name="Bristow J."/>
            <person name="Eisen J.A."/>
            <person name="Markowitz V."/>
            <person name="Hugenholtz P."/>
            <person name="Klenk H.P."/>
            <person name="Kyrpides N.C."/>
        </authorList>
    </citation>
    <scope>NUCLEOTIDE SEQUENCE</scope>
    <source>
        <strain evidence="3">DSM 17368 / JCM 12287 / NRRL B-23963</strain>
    </source>
</reference>
<gene>
    <name evidence="2" type="ordered locus">Oweho_1609</name>
</gene>
<sequence length="110" mass="13011">MNGKQHFIRYDFKQIMSAFRVVMIHAFLFCCLFPLFSYSQLFSKNATLEDLSFLKESIITYNPGVYRFNPDFDKRADSLIAAVDSDLDIHQYFTNISPIFHQDFAIMRFE</sequence>
<keyword evidence="1" id="KW-1133">Transmembrane helix</keyword>
<dbReference type="EMBL" id="CP003156">
    <property type="protein sequence ID" value="AEV32598.1"/>
    <property type="molecule type" value="Genomic_DNA"/>
</dbReference>
<keyword evidence="1" id="KW-0812">Transmembrane</keyword>
<proteinExistence type="predicted"/>
<organism evidence="2 3">
    <name type="scientific">Owenweeksia hongkongensis (strain DSM 17368 / CIP 108786 / JCM 12287 / NRRL B-23963 / UST20020801)</name>
    <dbReference type="NCBI Taxonomy" id="926562"/>
    <lineage>
        <taxon>Bacteria</taxon>
        <taxon>Pseudomonadati</taxon>
        <taxon>Bacteroidota</taxon>
        <taxon>Flavobacteriia</taxon>
        <taxon>Flavobacteriales</taxon>
        <taxon>Owenweeksiaceae</taxon>
        <taxon>Owenweeksia</taxon>
    </lineage>
</organism>
<dbReference type="STRING" id="926562.Oweho_1609"/>
<name>G8QZH0_OWEHD</name>
<dbReference type="RefSeq" id="WP_014201954.1">
    <property type="nucleotide sequence ID" value="NC_016599.1"/>
</dbReference>
<dbReference type="Proteomes" id="UP000005631">
    <property type="component" value="Chromosome"/>
</dbReference>
<dbReference type="HOGENOM" id="CLU_2168433_0_0_10"/>
<keyword evidence="1" id="KW-0472">Membrane</keyword>
<accession>G8QZH0</accession>
<evidence type="ECO:0000313" key="3">
    <source>
        <dbReference type="Proteomes" id="UP000005631"/>
    </source>
</evidence>
<dbReference type="KEGG" id="oho:Oweho_1609"/>
<evidence type="ECO:0000256" key="1">
    <source>
        <dbReference type="SAM" id="Phobius"/>
    </source>
</evidence>
<dbReference type="AlphaFoldDB" id="G8QZH0"/>
<protein>
    <submittedName>
        <fullName evidence="2">Uncharacterized protein</fullName>
    </submittedName>
</protein>
<evidence type="ECO:0000313" key="2">
    <source>
        <dbReference type="EMBL" id="AEV32598.1"/>
    </source>
</evidence>
<keyword evidence="3" id="KW-1185">Reference proteome</keyword>